<reference evidence="1" key="1">
    <citation type="journal article" date="2023" name="G3 (Bethesda)">
        <title>A reference genome for the long-term kleptoplast-retaining sea slug Elysia crispata morphotype clarki.</title>
        <authorList>
            <person name="Eastman K.E."/>
            <person name="Pendleton A.L."/>
            <person name="Shaikh M.A."/>
            <person name="Suttiyut T."/>
            <person name="Ogas R."/>
            <person name="Tomko P."/>
            <person name="Gavelis G."/>
            <person name="Widhalm J.R."/>
            <person name="Wisecaver J.H."/>
        </authorList>
    </citation>
    <scope>NUCLEOTIDE SEQUENCE</scope>
    <source>
        <strain evidence="1">ECLA1</strain>
    </source>
</reference>
<proteinExistence type="predicted"/>
<keyword evidence="2" id="KW-1185">Reference proteome</keyword>
<dbReference type="Proteomes" id="UP001283361">
    <property type="component" value="Unassembled WGS sequence"/>
</dbReference>
<evidence type="ECO:0000313" key="1">
    <source>
        <dbReference type="EMBL" id="KAK3781867.1"/>
    </source>
</evidence>
<sequence length="85" mass="9206">MPRSGAENSKLRIIESPGPAASVFSLPTRRSRHVCPAALEISNQAQMVRVFLLLYSCLQLPSTITPASALGRVQLRCQARSLSAK</sequence>
<name>A0AAE1A6H5_9GAST</name>
<protein>
    <submittedName>
        <fullName evidence="1">Uncharacterized protein</fullName>
    </submittedName>
</protein>
<gene>
    <name evidence="1" type="ORF">RRG08_020559</name>
</gene>
<dbReference type="EMBL" id="JAWDGP010002576">
    <property type="protein sequence ID" value="KAK3781867.1"/>
    <property type="molecule type" value="Genomic_DNA"/>
</dbReference>
<dbReference type="AlphaFoldDB" id="A0AAE1A6H5"/>
<evidence type="ECO:0000313" key="2">
    <source>
        <dbReference type="Proteomes" id="UP001283361"/>
    </source>
</evidence>
<organism evidence="1 2">
    <name type="scientific">Elysia crispata</name>
    <name type="common">lettuce slug</name>
    <dbReference type="NCBI Taxonomy" id="231223"/>
    <lineage>
        <taxon>Eukaryota</taxon>
        <taxon>Metazoa</taxon>
        <taxon>Spiralia</taxon>
        <taxon>Lophotrochozoa</taxon>
        <taxon>Mollusca</taxon>
        <taxon>Gastropoda</taxon>
        <taxon>Heterobranchia</taxon>
        <taxon>Euthyneura</taxon>
        <taxon>Panpulmonata</taxon>
        <taxon>Sacoglossa</taxon>
        <taxon>Placobranchoidea</taxon>
        <taxon>Plakobranchidae</taxon>
        <taxon>Elysia</taxon>
    </lineage>
</organism>
<accession>A0AAE1A6H5</accession>
<comment type="caution">
    <text evidence="1">The sequence shown here is derived from an EMBL/GenBank/DDBJ whole genome shotgun (WGS) entry which is preliminary data.</text>
</comment>